<dbReference type="KEGG" id="tpx:Turpa_2364"/>
<dbReference type="InterPro" id="IPR001029">
    <property type="entry name" value="Flagellin_N"/>
</dbReference>
<dbReference type="HOGENOM" id="CLU_011142_2_0_12"/>
<proteinExistence type="inferred from homology"/>
<keyword evidence="9" id="KW-1185">Reference proteome</keyword>
<dbReference type="PATRIC" id="fig|869212.3.peg.2379"/>
<dbReference type="EMBL" id="CP002959">
    <property type="protein sequence ID" value="AFM13007.1"/>
    <property type="molecule type" value="Genomic_DNA"/>
</dbReference>
<dbReference type="InterPro" id="IPR042187">
    <property type="entry name" value="Flagellin_C_sub2"/>
</dbReference>
<comment type="subcellular location">
    <subcellularLocation>
        <location evidence="5">Periplasmic flagellum</location>
    </subcellularLocation>
    <subcellularLocation>
        <location evidence="5">Periplasm</location>
    </subcellularLocation>
</comment>
<evidence type="ECO:0000256" key="2">
    <source>
        <dbReference type="ARBA" id="ARBA00005709"/>
    </source>
</evidence>
<dbReference type="Gene3D" id="6.10.10.10">
    <property type="entry name" value="Flagellar export chaperone, C-terminal domain"/>
    <property type="match status" value="1"/>
</dbReference>
<evidence type="ECO:0000259" key="7">
    <source>
        <dbReference type="Pfam" id="PF00700"/>
    </source>
</evidence>
<evidence type="ECO:0000256" key="5">
    <source>
        <dbReference type="RuleBase" id="RU362073"/>
    </source>
</evidence>
<keyword evidence="4 5" id="KW-0975">Bacterial flagellum</keyword>
<dbReference type="GO" id="GO:0005198">
    <property type="term" value="F:structural molecule activity"/>
    <property type="evidence" value="ECO:0007669"/>
    <property type="project" value="UniProtKB-UniRule"/>
</dbReference>
<evidence type="ECO:0000313" key="8">
    <source>
        <dbReference type="EMBL" id="AFM13007.1"/>
    </source>
</evidence>
<keyword evidence="8" id="KW-0282">Flagellum</keyword>
<organism evidence="8 9">
    <name type="scientific">Turneriella parva (strain ATCC BAA-1111 / DSM 21527 / NCTC 11395 / H)</name>
    <name type="common">Leptospira parva</name>
    <dbReference type="NCBI Taxonomy" id="869212"/>
    <lineage>
        <taxon>Bacteria</taxon>
        <taxon>Pseudomonadati</taxon>
        <taxon>Spirochaetota</taxon>
        <taxon>Spirochaetia</taxon>
        <taxon>Leptospirales</taxon>
        <taxon>Leptospiraceae</taxon>
        <taxon>Turneriella</taxon>
    </lineage>
</organism>
<dbReference type="InterPro" id="IPR001492">
    <property type="entry name" value="Flagellin"/>
</dbReference>
<dbReference type="SUPFAM" id="SSF64518">
    <property type="entry name" value="Phase 1 flagellin"/>
    <property type="match status" value="1"/>
</dbReference>
<name>I4B6V0_TURPD</name>
<dbReference type="Proteomes" id="UP000006048">
    <property type="component" value="Chromosome"/>
</dbReference>
<evidence type="ECO:0000313" key="9">
    <source>
        <dbReference type="Proteomes" id="UP000006048"/>
    </source>
</evidence>
<evidence type="ECO:0000256" key="1">
    <source>
        <dbReference type="ARBA" id="ARBA00004095"/>
    </source>
</evidence>
<dbReference type="RefSeq" id="WP_014803513.1">
    <property type="nucleotide sequence ID" value="NC_018020.1"/>
</dbReference>
<feature type="domain" description="Flagellin C-terminal" evidence="7">
    <location>
        <begin position="194"/>
        <end position="279"/>
    </location>
</feature>
<dbReference type="PANTHER" id="PTHR42792">
    <property type="entry name" value="FLAGELLIN"/>
    <property type="match status" value="1"/>
</dbReference>
<dbReference type="Pfam" id="PF00669">
    <property type="entry name" value="Flagellin_N"/>
    <property type="match status" value="1"/>
</dbReference>
<evidence type="ECO:0000256" key="3">
    <source>
        <dbReference type="ARBA" id="ARBA00022764"/>
    </source>
</evidence>
<accession>I4B6V0</accession>
<keyword evidence="3 5" id="KW-0574">Periplasm</keyword>
<protein>
    <recommendedName>
        <fullName evidence="5">Flagellin</fullName>
    </recommendedName>
</protein>
<dbReference type="PANTHER" id="PTHR42792:SF2">
    <property type="entry name" value="FLAGELLIN"/>
    <property type="match status" value="1"/>
</dbReference>
<dbReference type="Pfam" id="PF00700">
    <property type="entry name" value="Flagellin_C"/>
    <property type="match status" value="1"/>
</dbReference>
<dbReference type="STRING" id="869212.Turpa_2364"/>
<comment type="function">
    <text evidence="1 5">Component of the core of the flagella.</text>
</comment>
<keyword evidence="8" id="KW-0966">Cell projection</keyword>
<dbReference type="OrthoDB" id="9796789at2"/>
<evidence type="ECO:0000256" key="4">
    <source>
        <dbReference type="ARBA" id="ARBA00023143"/>
    </source>
</evidence>
<keyword evidence="8" id="KW-0969">Cilium</keyword>
<dbReference type="GO" id="GO:0055040">
    <property type="term" value="C:periplasmic flagellum"/>
    <property type="evidence" value="ECO:0007669"/>
    <property type="project" value="UniProtKB-SubCell"/>
</dbReference>
<dbReference type="InterPro" id="IPR046358">
    <property type="entry name" value="Flagellin_C"/>
</dbReference>
<dbReference type="AlphaFoldDB" id="I4B6V0"/>
<dbReference type="PRINTS" id="PR00207">
    <property type="entry name" value="FLAGELLIN"/>
</dbReference>
<sequence>MIIRNNLSAINAHRVLKFNEWETDKTIARLASGERITKSADDASGLAVSEKLRTQVQGLRQAERNTEDGISFVQTADGYLNQLGDLLQRVRVLAVQSANGIYTAEDRQMMQVEISQLVDEVDRIASQAEFNRFKVLLGDYARTSKTASMWFHMGANMHQRERVFVGTMTATAFKLKENGASESLSTAAQANDLIGVVDEALGKLLKQRADLGSYSNRLEMSAKGLMNAYENIQASESRIRDADMAEEMVRFTSGQILQQSGTAMLAQANQKAASVMRLLGRD</sequence>
<comment type="similarity">
    <text evidence="2 5">Belongs to the bacterial flagellin family.</text>
</comment>
<reference evidence="8 9" key="1">
    <citation type="submission" date="2012-06" db="EMBL/GenBank/DDBJ databases">
        <title>The complete chromosome of genome of Turneriella parva DSM 21527.</title>
        <authorList>
            <consortium name="US DOE Joint Genome Institute (JGI-PGF)"/>
            <person name="Lucas S."/>
            <person name="Han J."/>
            <person name="Lapidus A."/>
            <person name="Bruce D."/>
            <person name="Goodwin L."/>
            <person name="Pitluck S."/>
            <person name="Peters L."/>
            <person name="Kyrpides N."/>
            <person name="Mavromatis K."/>
            <person name="Ivanova N."/>
            <person name="Mikhailova N."/>
            <person name="Chertkov O."/>
            <person name="Detter J.C."/>
            <person name="Tapia R."/>
            <person name="Han C."/>
            <person name="Land M."/>
            <person name="Hauser L."/>
            <person name="Markowitz V."/>
            <person name="Cheng J.-F."/>
            <person name="Hugenholtz P."/>
            <person name="Woyke T."/>
            <person name="Wu D."/>
            <person name="Gronow S."/>
            <person name="Wellnitz S."/>
            <person name="Brambilla E."/>
            <person name="Klenk H.-P."/>
            <person name="Eisen J.A."/>
        </authorList>
    </citation>
    <scope>NUCLEOTIDE SEQUENCE [LARGE SCALE GENOMIC DNA]</scope>
    <source>
        <strain evidence="9">ATCC BAA-1111 / DSM 21527 / NCTC 11395 / H</strain>
    </source>
</reference>
<gene>
    <name evidence="8" type="ordered locus">Turpa_2364</name>
</gene>
<dbReference type="Gene3D" id="1.20.1330.10">
    <property type="entry name" value="f41 fragment of flagellin, N-terminal domain"/>
    <property type="match status" value="1"/>
</dbReference>
<feature type="domain" description="Flagellin N-terminal" evidence="6">
    <location>
        <begin position="3"/>
        <end position="138"/>
    </location>
</feature>
<evidence type="ECO:0000259" key="6">
    <source>
        <dbReference type="Pfam" id="PF00669"/>
    </source>
</evidence>